<dbReference type="Gene3D" id="1.20.5.420">
    <property type="entry name" value="Immunoglobulin FC, subunit C"/>
    <property type="match status" value="1"/>
</dbReference>
<evidence type="ECO:0000313" key="3">
    <source>
        <dbReference type="EMBL" id="VFB15758.1"/>
    </source>
</evidence>
<dbReference type="AlphaFoldDB" id="A0A8H2M4I1"/>
<protein>
    <submittedName>
        <fullName evidence="3">S-layer protein</fullName>
    </submittedName>
</protein>
<gene>
    <name evidence="3" type="ORF">NCTC13150_00261</name>
</gene>
<feature type="signal peptide" evidence="1">
    <location>
        <begin position="1"/>
        <end position="24"/>
    </location>
</feature>
<dbReference type="Pfam" id="PF01468">
    <property type="entry name" value="GA"/>
    <property type="match status" value="1"/>
</dbReference>
<feature type="domain" description="Protein G-related albumin-binding (GA) module" evidence="2">
    <location>
        <begin position="671"/>
        <end position="722"/>
    </location>
</feature>
<evidence type="ECO:0000259" key="2">
    <source>
        <dbReference type="Pfam" id="PF01468"/>
    </source>
</evidence>
<dbReference type="Proteomes" id="UP000377798">
    <property type="component" value="Unassembled WGS sequence"/>
</dbReference>
<dbReference type="InterPro" id="IPR002988">
    <property type="entry name" value="GA_module"/>
</dbReference>
<feature type="chain" id="PRO_5034256574" evidence="1">
    <location>
        <begin position="25"/>
        <end position="811"/>
    </location>
</feature>
<evidence type="ECO:0000256" key="1">
    <source>
        <dbReference type="SAM" id="SignalP"/>
    </source>
</evidence>
<organism evidence="3 4">
    <name type="scientific">Urinicoccus massiliensis</name>
    <dbReference type="NCBI Taxonomy" id="1723382"/>
    <lineage>
        <taxon>Bacteria</taxon>
        <taxon>Bacillati</taxon>
        <taxon>Bacillota</taxon>
        <taxon>Tissierellia</taxon>
        <taxon>Tissierellales</taxon>
        <taxon>Peptoniphilaceae</taxon>
        <taxon>Urinicoccus</taxon>
    </lineage>
</organism>
<comment type="caution">
    <text evidence="3">The sequence shown here is derived from an EMBL/GenBank/DDBJ whole genome shotgun (WGS) entry which is preliminary data.</text>
</comment>
<dbReference type="RefSeq" id="WP_131748176.1">
    <property type="nucleotide sequence ID" value="NZ_CAACYI010000001.1"/>
</dbReference>
<name>A0A8H2M4I1_9FIRM</name>
<accession>A0A8H2M4I1</accession>
<proteinExistence type="predicted"/>
<sequence length="811" mass="88725">MNKKFLSLVLALVMVLGTFGSVFAETKAPEAKDAKKSAVKVPEKKETNEKVQWLVDNEVVAGRTVNKDDKNADLALDKNIQRAEVTKLLIYAIGEQNLAARLNGLYAPYKDVPANHWANGLIAAGSTVASPANALPFLHGVGHNMFEPERQVRYDELAKMLVVLVKEDLTKAGLEAAKWPTDWMSWAAKLGIFDGIKTPVDGSKAAVREDAFVMLYNALYKLGELRNLPAGETMGIISDATANKIVLNQGDIKKEFTVSYNTNFVPGKYEGRKANEAVLWNTAIKQDSDYFIGSLVRVIADEKGNVSHIVQLGNPERKAIPSTGWVGVAEKQLSADKIALASLADDDKIEIGTTTIRTNDDTRYFVADYEHNQLTEVKDKAAALALFHKGTTEAKSVYVGYDVLTNSKINEAKVVVFNHVDEDNTRSDVVRVVTPLNNKYQVTAQKAGYQPTDKIVYDLKDYKAGFPLNPGFEKNDVIKLYDKKADVLIDSSEAPVYEIKDVEHEKINGIEKVNGRIVGLTLTDGKGEAEVDVTRDTKVFFGRDLEKGFRVQVLFEGEGSVKTDKNVTTSKALDIVSVLDKTTALKGYLPQNIRTDNREVTGVVVAKTVEDKGTHRATLQVKGYEYTYTVDENVAKELDKHIGEEVTVIVEPTKYQDNSKGYIVKLVEVTELGEAQKPAYTEIDGLKNLDAAEKADLKEKVLNAADKDAVAKIVADAKKLDADNKAAAEKALADAKAALDKAIKDNGNKLKVADETEVAVKTAVETIVNNKKVTVTLTNFNASAKTVDIKLGVQVDGSEKPESFTGTAFAK</sequence>
<keyword evidence="4" id="KW-1185">Reference proteome</keyword>
<keyword evidence="1" id="KW-0732">Signal</keyword>
<evidence type="ECO:0000313" key="4">
    <source>
        <dbReference type="Proteomes" id="UP000377798"/>
    </source>
</evidence>
<reference evidence="3 4" key="1">
    <citation type="submission" date="2019-02" db="EMBL/GenBank/DDBJ databases">
        <authorList>
            <consortium name="Pathogen Informatics"/>
        </authorList>
    </citation>
    <scope>NUCLEOTIDE SEQUENCE [LARGE SCALE GENOMIC DNA]</scope>
    <source>
        <strain evidence="3 4">3012STDY7089603</strain>
    </source>
</reference>
<dbReference type="EMBL" id="CAACYI010000001">
    <property type="protein sequence ID" value="VFB15758.1"/>
    <property type="molecule type" value="Genomic_DNA"/>
</dbReference>